<name>A0A248LG90_9NEIS</name>
<protein>
    <submittedName>
        <fullName evidence="1">Uncharacterized protein</fullName>
    </submittedName>
</protein>
<dbReference type="EMBL" id="CP022115">
    <property type="protein sequence ID" value="ASJ23642.1"/>
    <property type="molecule type" value="Genomic_DNA"/>
</dbReference>
<organism evidence="1 2">
    <name type="scientific">Laribacter hongkongensis</name>
    <dbReference type="NCBI Taxonomy" id="168471"/>
    <lineage>
        <taxon>Bacteria</taxon>
        <taxon>Pseudomonadati</taxon>
        <taxon>Pseudomonadota</taxon>
        <taxon>Betaproteobacteria</taxon>
        <taxon>Neisseriales</taxon>
        <taxon>Aquaspirillaceae</taxon>
        <taxon>Laribacter</taxon>
    </lineage>
</organism>
<reference evidence="2" key="1">
    <citation type="submission" date="2017-06" db="EMBL/GenBank/DDBJ databases">
        <title>Whole genome sequence of Laribacter hongkongensis LHGZ1.</title>
        <authorList>
            <person name="Chen D."/>
            <person name="Wu H."/>
            <person name="Chen J."/>
        </authorList>
    </citation>
    <scope>NUCLEOTIDE SEQUENCE [LARGE SCALE GENOMIC DNA]</scope>
    <source>
        <strain evidence="2">LHGZ1</strain>
    </source>
</reference>
<evidence type="ECO:0000313" key="1">
    <source>
        <dbReference type="EMBL" id="ASJ23642.1"/>
    </source>
</evidence>
<sequence>MTHPVEARACTGTVHWHGLGNSLTGRQPVGVWQREAGMDWSIAHSDVLFNVADDGMLMCGYCPAQIPGTVRSCVSGSLIQG</sequence>
<proteinExistence type="predicted"/>
<dbReference type="AlphaFoldDB" id="A0A248LG90"/>
<accession>A0A248LG90</accession>
<gene>
    <name evidence="1" type="ORF">LHGZ1_0811</name>
</gene>
<dbReference type="Proteomes" id="UP000197424">
    <property type="component" value="Chromosome"/>
</dbReference>
<dbReference type="RefSeq" id="WP_193791185.1">
    <property type="nucleotide sequence ID" value="NZ_CP022115.1"/>
</dbReference>
<evidence type="ECO:0000313" key="2">
    <source>
        <dbReference type="Proteomes" id="UP000197424"/>
    </source>
</evidence>